<dbReference type="SUPFAM" id="SSF55154">
    <property type="entry name" value="CYTH-like phosphatases"/>
    <property type="match status" value="1"/>
</dbReference>
<dbReference type="Proteomes" id="UP000198346">
    <property type="component" value="Unassembled WGS sequence"/>
</dbReference>
<dbReference type="PROSITE" id="PS51708">
    <property type="entry name" value="CHAD"/>
    <property type="match status" value="1"/>
</dbReference>
<dbReference type="PANTHER" id="PTHR39339">
    <property type="entry name" value="SLR1444 PROTEIN"/>
    <property type="match status" value="1"/>
</dbReference>
<sequence length="535" mass="57108">MSNGVAAAMARAGVELEIKLTGAPETVAALVGGRALKKAANGASVSGAEGWARLVSTYYDAPDGALEKAGVALRLREKTGARVQTVKRDEAGRIERAEEETALAPGAVFPAPVRDPDFAALIEPVRGALIPVARTVTDRWTCTIEQGGARIEVAIDLGRAEGWRDGAPVGAAPIAEAEFELAAGEGDALFAFARRFLKDAAKDGAGPWRLSIESKAARARRLARPFTPIAPDPALVLDAEGTAADAFAAALVHAARRIVDCVPAVLDHRAPEGVHQMRVALRRLRAVERLFRKATAGNETRDLARRARDLAKALAPARDWDVFLEETLAPLFAEKADDPGFVALKARAEALRAQAWAEAVEAVAARDFSLFALDLMEAGWARPWARDGKNGAKNGALDAPVAAFAAAALDARLEAARVFAPDIEKASPEDRHRLRIELKKLRYAAQTFRSLYPRKARKAYLAALSKLQDAFGALNDAAVAQRLAGEAAMGQGKDAARAAGFVTGYRAREAEVKAGEAGARWRAFLDLDPFWRDGK</sequence>
<organism evidence="3 4">
    <name type="scientific">Amphiplicatus metriothermophilus</name>
    <dbReference type="NCBI Taxonomy" id="1519374"/>
    <lineage>
        <taxon>Bacteria</taxon>
        <taxon>Pseudomonadati</taxon>
        <taxon>Pseudomonadota</taxon>
        <taxon>Alphaproteobacteria</taxon>
        <taxon>Parvularculales</taxon>
        <taxon>Parvularculaceae</taxon>
        <taxon>Amphiplicatus</taxon>
    </lineage>
</organism>
<dbReference type="InterPro" id="IPR038186">
    <property type="entry name" value="CHAD_dom_sf"/>
</dbReference>
<dbReference type="PROSITE" id="PS51707">
    <property type="entry name" value="CYTH"/>
    <property type="match status" value="1"/>
</dbReference>
<evidence type="ECO:0000313" key="3">
    <source>
        <dbReference type="EMBL" id="SNT68035.1"/>
    </source>
</evidence>
<dbReference type="Pfam" id="PF05235">
    <property type="entry name" value="CHAD"/>
    <property type="match status" value="1"/>
</dbReference>
<dbReference type="InterPro" id="IPR007899">
    <property type="entry name" value="CHAD_dom"/>
</dbReference>
<dbReference type="Gene3D" id="1.40.20.10">
    <property type="entry name" value="CHAD domain"/>
    <property type="match status" value="1"/>
</dbReference>
<dbReference type="InterPro" id="IPR023577">
    <property type="entry name" value="CYTH_domain"/>
</dbReference>
<dbReference type="OrthoDB" id="9777271at2"/>
<dbReference type="PANTHER" id="PTHR39339:SF1">
    <property type="entry name" value="CHAD DOMAIN-CONTAINING PROTEIN"/>
    <property type="match status" value="1"/>
</dbReference>
<feature type="domain" description="CYTH" evidence="1">
    <location>
        <begin position="13"/>
        <end position="232"/>
    </location>
</feature>
<dbReference type="SMART" id="SM01118">
    <property type="entry name" value="CYTH"/>
    <property type="match status" value="1"/>
</dbReference>
<accession>A0A239PKD1</accession>
<keyword evidence="4" id="KW-1185">Reference proteome</keyword>
<dbReference type="AlphaFoldDB" id="A0A239PKD1"/>
<protein>
    <submittedName>
        <fullName evidence="3">Inorganic triphosphatase YgiF, contains CYTH and CHAD domains</fullName>
    </submittedName>
</protein>
<proteinExistence type="predicted"/>
<name>A0A239PKD1_9PROT</name>
<reference evidence="3 4" key="1">
    <citation type="submission" date="2017-07" db="EMBL/GenBank/DDBJ databases">
        <authorList>
            <person name="Sun Z.S."/>
            <person name="Albrecht U."/>
            <person name="Echele G."/>
            <person name="Lee C.C."/>
        </authorList>
    </citation>
    <scope>NUCLEOTIDE SEQUENCE [LARGE SCALE GENOMIC DNA]</scope>
    <source>
        <strain evidence="3 4">CGMCC 1.12710</strain>
    </source>
</reference>
<dbReference type="Gene3D" id="2.40.320.10">
    <property type="entry name" value="Hypothetical Protein Pfu-838710-001"/>
    <property type="match status" value="1"/>
</dbReference>
<dbReference type="RefSeq" id="WP_143265923.1">
    <property type="nucleotide sequence ID" value="NZ_FZQA01000001.1"/>
</dbReference>
<dbReference type="SMART" id="SM00880">
    <property type="entry name" value="CHAD"/>
    <property type="match status" value="1"/>
</dbReference>
<dbReference type="EMBL" id="FZQA01000001">
    <property type="protein sequence ID" value="SNT68035.1"/>
    <property type="molecule type" value="Genomic_DNA"/>
</dbReference>
<evidence type="ECO:0000259" key="1">
    <source>
        <dbReference type="PROSITE" id="PS51707"/>
    </source>
</evidence>
<evidence type="ECO:0000313" key="4">
    <source>
        <dbReference type="Proteomes" id="UP000198346"/>
    </source>
</evidence>
<evidence type="ECO:0000259" key="2">
    <source>
        <dbReference type="PROSITE" id="PS51708"/>
    </source>
</evidence>
<dbReference type="Pfam" id="PF01928">
    <property type="entry name" value="CYTH"/>
    <property type="match status" value="1"/>
</dbReference>
<feature type="domain" description="CHAD" evidence="2">
    <location>
        <begin position="240"/>
        <end position="532"/>
    </location>
</feature>
<gene>
    <name evidence="3" type="ORF">SAMN06297382_0531</name>
</gene>
<dbReference type="InterPro" id="IPR033469">
    <property type="entry name" value="CYTH-like_dom_sf"/>
</dbReference>